<dbReference type="EMBL" id="JAVDTR010000002">
    <property type="protein sequence ID" value="MDR6722480.1"/>
    <property type="molecule type" value="Genomic_DNA"/>
</dbReference>
<sequence>MLAKPLIAYATIIMLLIAGCTDPNHRGVSKELSDMESKIAYQPEVFLTDVVNDHFNITATISYSNKENVERIIYEMFIEEPKVEMEQLQMSFHLHPQMLSKIGTTNIFESNVTFDNLPTITPHGTSTGASLFRAFLLDPSKIDQETLEMYTDMYVKISYQVDRDEYVHYFKLNAKPSDELVDVLHNTVMTLN</sequence>
<dbReference type="AlphaFoldDB" id="A0AAP5LM57"/>
<reference evidence="1" key="1">
    <citation type="submission" date="2023-07" db="EMBL/GenBank/DDBJ databases">
        <title>Sorghum-associated microbial communities from plants grown in Nebraska, USA.</title>
        <authorList>
            <person name="Schachtman D."/>
        </authorList>
    </citation>
    <scope>NUCLEOTIDE SEQUENCE</scope>
    <source>
        <strain evidence="1">BE80</strain>
    </source>
</reference>
<comment type="caution">
    <text evidence="1">The sequence shown here is derived from an EMBL/GenBank/DDBJ whole genome shotgun (WGS) entry which is preliminary data.</text>
</comment>
<accession>A0AAP5LM57</accession>
<organism evidence="1 2">
    <name type="scientific">Paenibacillus amylolyticus</name>
    <dbReference type="NCBI Taxonomy" id="1451"/>
    <lineage>
        <taxon>Bacteria</taxon>
        <taxon>Bacillati</taxon>
        <taxon>Bacillota</taxon>
        <taxon>Bacilli</taxon>
        <taxon>Bacillales</taxon>
        <taxon>Paenibacillaceae</taxon>
        <taxon>Paenibacillus</taxon>
    </lineage>
</organism>
<dbReference type="Proteomes" id="UP001254832">
    <property type="component" value="Unassembled WGS sequence"/>
</dbReference>
<dbReference type="RefSeq" id="WP_310136871.1">
    <property type="nucleotide sequence ID" value="NZ_JAVDTR010000002.1"/>
</dbReference>
<evidence type="ECO:0008006" key="3">
    <source>
        <dbReference type="Google" id="ProtNLM"/>
    </source>
</evidence>
<evidence type="ECO:0000313" key="2">
    <source>
        <dbReference type="Proteomes" id="UP001254832"/>
    </source>
</evidence>
<gene>
    <name evidence="1" type="ORF">J2W91_000928</name>
</gene>
<protein>
    <recommendedName>
        <fullName evidence="3">Lipoprotein</fullName>
    </recommendedName>
</protein>
<proteinExistence type="predicted"/>
<evidence type="ECO:0000313" key="1">
    <source>
        <dbReference type="EMBL" id="MDR6722480.1"/>
    </source>
</evidence>
<name>A0AAP5LM57_PAEAM</name>
<dbReference type="PROSITE" id="PS51257">
    <property type="entry name" value="PROKAR_LIPOPROTEIN"/>
    <property type="match status" value="1"/>
</dbReference>